<dbReference type="GO" id="GO:0004842">
    <property type="term" value="F:ubiquitin-protein transferase activity"/>
    <property type="evidence" value="ECO:0007669"/>
    <property type="project" value="TreeGrafter"/>
</dbReference>
<dbReference type="PANTHER" id="PTHR46065">
    <property type="entry name" value="E3 UBIQUITIN-PROTEIN LIGASE MARCH 2/3 FAMILY MEMBER"/>
    <property type="match status" value="1"/>
</dbReference>
<dbReference type="PANTHER" id="PTHR46065:SF3">
    <property type="entry name" value="FI20425P1"/>
    <property type="match status" value="1"/>
</dbReference>
<proteinExistence type="predicted"/>
<dbReference type="KEGG" id="crg:105339498"/>
<feature type="compositionally biased region" description="Low complexity" evidence="10">
    <location>
        <begin position="10"/>
        <end position="23"/>
    </location>
</feature>
<evidence type="ECO:0000256" key="7">
    <source>
        <dbReference type="ARBA" id="ARBA00022833"/>
    </source>
</evidence>
<evidence type="ECO:0000256" key="11">
    <source>
        <dbReference type="SAM" id="Phobius"/>
    </source>
</evidence>
<evidence type="ECO:0000256" key="9">
    <source>
        <dbReference type="ARBA" id="ARBA00023136"/>
    </source>
</evidence>
<protein>
    <submittedName>
        <fullName evidence="12">E3 ubiquitin-protein ligase MARCH2</fullName>
    </submittedName>
</protein>
<name>K1QCW9_MAGGI</name>
<dbReference type="InterPro" id="IPR011016">
    <property type="entry name" value="Znf_RING-CH"/>
</dbReference>
<gene>
    <name evidence="12" type="ORF">CGI_10009799</name>
</gene>
<dbReference type="SMART" id="SM00744">
    <property type="entry name" value="RINGv"/>
    <property type="match status" value="1"/>
</dbReference>
<evidence type="ECO:0000256" key="8">
    <source>
        <dbReference type="ARBA" id="ARBA00022989"/>
    </source>
</evidence>
<keyword evidence="9 11" id="KW-0472">Membrane</keyword>
<dbReference type="Pfam" id="PF12906">
    <property type="entry name" value="RINGv"/>
    <property type="match status" value="1"/>
</dbReference>
<dbReference type="OrthoDB" id="273089at2759"/>
<feature type="region of interest" description="Disordered" evidence="10">
    <location>
        <begin position="383"/>
        <end position="431"/>
    </location>
</feature>
<feature type="transmembrane region" description="Helical" evidence="11">
    <location>
        <begin position="211"/>
        <end position="235"/>
    </location>
</feature>
<feature type="compositionally biased region" description="Basic and acidic residues" evidence="10">
    <location>
        <begin position="256"/>
        <end position="277"/>
    </location>
</feature>
<dbReference type="GO" id="GO:0016567">
    <property type="term" value="P:protein ubiquitination"/>
    <property type="evidence" value="ECO:0007669"/>
    <property type="project" value="TreeGrafter"/>
</dbReference>
<dbReference type="InterPro" id="IPR013083">
    <property type="entry name" value="Znf_RING/FYVE/PHD"/>
</dbReference>
<feature type="region of interest" description="Disordered" evidence="10">
    <location>
        <begin position="253"/>
        <end position="277"/>
    </location>
</feature>
<evidence type="ECO:0000256" key="5">
    <source>
        <dbReference type="ARBA" id="ARBA00022771"/>
    </source>
</evidence>
<evidence type="ECO:0000313" key="12">
    <source>
        <dbReference type="EMBL" id="EKC26555.1"/>
    </source>
</evidence>
<evidence type="ECO:0000256" key="2">
    <source>
        <dbReference type="ARBA" id="ARBA00022679"/>
    </source>
</evidence>
<dbReference type="EMBL" id="JH815903">
    <property type="protein sequence ID" value="EKC26555.1"/>
    <property type="molecule type" value="Genomic_DNA"/>
</dbReference>
<dbReference type="SUPFAM" id="SSF57850">
    <property type="entry name" value="RING/U-box"/>
    <property type="match status" value="1"/>
</dbReference>
<feature type="transmembrane region" description="Helical" evidence="11">
    <location>
        <begin position="174"/>
        <end position="199"/>
    </location>
</feature>
<keyword evidence="6" id="KW-0833">Ubl conjugation pathway</keyword>
<dbReference type="HOGENOM" id="CLU_564136_0_0_1"/>
<feature type="region of interest" description="Disordered" evidence="10">
    <location>
        <begin position="1"/>
        <end position="48"/>
    </location>
</feature>
<dbReference type="PROSITE" id="PS51292">
    <property type="entry name" value="ZF_RING_CH"/>
    <property type="match status" value="1"/>
</dbReference>
<dbReference type="AlphaFoldDB" id="K1QCW9"/>
<keyword evidence="3 11" id="KW-0812">Transmembrane</keyword>
<evidence type="ECO:0000256" key="6">
    <source>
        <dbReference type="ARBA" id="ARBA00022786"/>
    </source>
</evidence>
<keyword evidence="2" id="KW-0808">Transferase</keyword>
<evidence type="ECO:0000256" key="3">
    <source>
        <dbReference type="ARBA" id="ARBA00022692"/>
    </source>
</evidence>
<dbReference type="GO" id="GO:0016020">
    <property type="term" value="C:membrane"/>
    <property type="evidence" value="ECO:0007669"/>
    <property type="project" value="UniProtKB-SubCell"/>
</dbReference>
<keyword evidence="7" id="KW-0862">Zinc</keyword>
<evidence type="ECO:0000256" key="10">
    <source>
        <dbReference type="SAM" id="MobiDB-lite"/>
    </source>
</evidence>
<keyword evidence="4" id="KW-0479">Metal-binding</keyword>
<keyword evidence="5" id="KW-0863">Zinc-finger</keyword>
<reference evidence="12" key="1">
    <citation type="journal article" date="2012" name="Nature">
        <title>The oyster genome reveals stress adaptation and complexity of shell formation.</title>
        <authorList>
            <person name="Zhang G."/>
            <person name="Fang X."/>
            <person name="Guo X."/>
            <person name="Li L."/>
            <person name="Luo R."/>
            <person name="Xu F."/>
            <person name="Yang P."/>
            <person name="Zhang L."/>
            <person name="Wang X."/>
            <person name="Qi H."/>
            <person name="Xiong Z."/>
            <person name="Que H."/>
            <person name="Xie Y."/>
            <person name="Holland P.W."/>
            <person name="Paps J."/>
            <person name="Zhu Y."/>
            <person name="Wu F."/>
            <person name="Chen Y."/>
            <person name="Wang J."/>
            <person name="Peng C."/>
            <person name="Meng J."/>
            <person name="Yang L."/>
            <person name="Liu J."/>
            <person name="Wen B."/>
            <person name="Zhang N."/>
            <person name="Huang Z."/>
            <person name="Zhu Q."/>
            <person name="Feng Y."/>
            <person name="Mount A."/>
            <person name="Hedgecock D."/>
            <person name="Xu Z."/>
            <person name="Liu Y."/>
            <person name="Domazet-Loso T."/>
            <person name="Du Y."/>
            <person name="Sun X."/>
            <person name="Zhang S."/>
            <person name="Liu B."/>
            <person name="Cheng P."/>
            <person name="Jiang X."/>
            <person name="Li J."/>
            <person name="Fan D."/>
            <person name="Wang W."/>
            <person name="Fu W."/>
            <person name="Wang T."/>
            <person name="Wang B."/>
            <person name="Zhang J."/>
            <person name="Peng Z."/>
            <person name="Li Y."/>
            <person name="Li N."/>
            <person name="Wang J."/>
            <person name="Chen M."/>
            <person name="He Y."/>
            <person name="Tan F."/>
            <person name="Song X."/>
            <person name="Zheng Q."/>
            <person name="Huang R."/>
            <person name="Yang H."/>
            <person name="Du X."/>
            <person name="Chen L."/>
            <person name="Yang M."/>
            <person name="Gaffney P.M."/>
            <person name="Wang S."/>
            <person name="Luo L."/>
            <person name="She Z."/>
            <person name="Ming Y."/>
            <person name="Huang W."/>
            <person name="Zhang S."/>
            <person name="Huang B."/>
            <person name="Zhang Y."/>
            <person name="Qu T."/>
            <person name="Ni P."/>
            <person name="Miao G."/>
            <person name="Wang J."/>
            <person name="Wang Q."/>
            <person name="Steinberg C.E."/>
            <person name="Wang H."/>
            <person name="Li N."/>
            <person name="Qian L."/>
            <person name="Zhang G."/>
            <person name="Li Y."/>
            <person name="Yang H."/>
            <person name="Liu X."/>
            <person name="Wang J."/>
            <person name="Yin Y."/>
            <person name="Wang J."/>
        </authorList>
    </citation>
    <scope>NUCLEOTIDE SEQUENCE [LARGE SCALE GENOMIC DNA]</scope>
    <source>
        <strain evidence="12">05x7-T-G4-1.051#20</strain>
    </source>
</reference>
<comment type="subcellular location">
    <subcellularLocation>
        <location evidence="1">Membrane</location>
        <topology evidence="1">Multi-pass membrane protein</topology>
    </subcellularLocation>
</comment>
<keyword evidence="8 11" id="KW-1133">Transmembrane helix</keyword>
<evidence type="ECO:0000256" key="4">
    <source>
        <dbReference type="ARBA" id="ARBA00022723"/>
    </source>
</evidence>
<dbReference type="InParanoid" id="K1QCW9"/>
<dbReference type="GO" id="GO:0008270">
    <property type="term" value="F:zinc ion binding"/>
    <property type="evidence" value="ECO:0007669"/>
    <property type="project" value="UniProtKB-KW"/>
</dbReference>
<evidence type="ECO:0000256" key="1">
    <source>
        <dbReference type="ARBA" id="ARBA00004141"/>
    </source>
</evidence>
<accession>K1QCW9</accession>
<organism evidence="12">
    <name type="scientific">Magallana gigas</name>
    <name type="common">Pacific oyster</name>
    <name type="synonym">Crassostrea gigas</name>
    <dbReference type="NCBI Taxonomy" id="29159"/>
    <lineage>
        <taxon>Eukaryota</taxon>
        <taxon>Metazoa</taxon>
        <taxon>Spiralia</taxon>
        <taxon>Lophotrochozoa</taxon>
        <taxon>Mollusca</taxon>
        <taxon>Bivalvia</taxon>
        <taxon>Autobranchia</taxon>
        <taxon>Pteriomorphia</taxon>
        <taxon>Ostreida</taxon>
        <taxon>Ostreoidea</taxon>
        <taxon>Ostreidae</taxon>
        <taxon>Magallana</taxon>
    </lineage>
</organism>
<sequence>MEDRTCGRNSSDVSRSTSSSVHSSNKRASSYRVASLNPKTQSDSLRQCDRYQREERGLQMASSEEKSVLPISVNNSPRQQISDTSTQVFSLNSSISEPVCRICHGTSNTEQLMSLCYCAGSIGLMHVSCLQRWLGSSNKTQCELCHFNFAIERKPKPFYMYLSNPGSKEDRRRLLFDLVCVCLLTPSTLTVVSLCIYGASNYSPHRGEFAGLVLLGTLLLALFIVWLVICLRINLKKWEEWKQFNQKVKLKCSPPQEDRNNTEGRKGEGFHRTDMSRQRSQMGVKISSIEIKVITEGQHGGSEYISRRTYSDSRKSALNSISRPLPHPCDKLTEDPFVLQRRIPPKSDDTTQTYYMPRAREQAPGRAGYMNGEQVVGNCYISSSSSKESTSIGRDRYRTTPRSWDVSPPGQYYRAPSTAGPRSKNHYHDTCSPYYENEISVSGPSDTRSETRSKSAMSYNVHENKRLSNYMYNPSVVYPKERYI</sequence>
<dbReference type="Gene3D" id="3.30.40.10">
    <property type="entry name" value="Zinc/RING finger domain, C3HC4 (zinc finger)"/>
    <property type="match status" value="1"/>
</dbReference>